<name>A0A9D4Q0X2_RHISA</name>
<feature type="compositionally biased region" description="Polar residues" evidence="1">
    <location>
        <begin position="73"/>
        <end position="85"/>
    </location>
</feature>
<comment type="caution">
    <text evidence="2">The sequence shown here is derived from an EMBL/GenBank/DDBJ whole genome shotgun (WGS) entry which is preliminary data.</text>
</comment>
<feature type="region of interest" description="Disordered" evidence="1">
    <location>
        <begin position="34"/>
        <end position="90"/>
    </location>
</feature>
<reference evidence="2" key="1">
    <citation type="journal article" date="2020" name="Cell">
        <title>Large-Scale Comparative Analyses of Tick Genomes Elucidate Their Genetic Diversity and Vector Capacities.</title>
        <authorList>
            <consortium name="Tick Genome and Microbiome Consortium (TIGMIC)"/>
            <person name="Jia N."/>
            <person name="Wang J."/>
            <person name="Shi W."/>
            <person name="Du L."/>
            <person name="Sun Y."/>
            <person name="Zhan W."/>
            <person name="Jiang J.F."/>
            <person name="Wang Q."/>
            <person name="Zhang B."/>
            <person name="Ji P."/>
            <person name="Bell-Sakyi L."/>
            <person name="Cui X.M."/>
            <person name="Yuan T.T."/>
            <person name="Jiang B.G."/>
            <person name="Yang W.F."/>
            <person name="Lam T.T."/>
            <person name="Chang Q.C."/>
            <person name="Ding S.J."/>
            <person name="Wang X.J."/>
            <person name="Zhu J.G."/>
            <person name="Ruan X.D."/>
            <person name="Zhao L."/>
            <person name="Wei J.T."/>
            <person name="Ye R.Z."/>
            <person name="Que T.C."/>
            <person name="Du C.H."/>
            <person name="Zhou Y.H."/>
            <person name="Cheng J.X."/>
            <person name="Dai P.F."/>
            <person name="Guo W.B."/>
            <person name="Han X.H."/>
            <person name="Huang E.J."/>
            <person name="Li L.F."/>
            <person name="Wei W."/>
            <person name="Gao Y.C."/>
            <person name="Liu J.Z."/>
            <person name="Shao H.Z."/>
            <person name="Wang X."/>
            <person name="Wang C.C."/>
            <person name="Yang T.C."/>
            <person name="Huo Q.B."/>
            <person name="Li W."/>
            <person name="Chen H.Y."/>
            <person name="Chen S.E."/>
            <person name="Zhou L.G."/>
            <person name="Ni X.B."/>
            <person name="Tian J.H."/>
            <person name="Sheng Y."/>
            <person name="Liu T."/>
            <person name="Pan Y.S."/>
            <person name="Xia L.Y."/>
            <person name="Li J."/>
            <person name="Zhao F."/>
            <person name="Cao W.C."/>
        </authorList>
    </citation>
    <scope>NUCLEOTIDE SEQUENCE</scope>
    <source>
        <strain evidence="2">Rsan-2018</strain>
    </source>
</reference>
<evidence type="ECO:0000313" key="3">
    <source>
        <dbReference type="Proteomes" id="UP000821837"/>
    </source>
</evidence>
<keyword evidence="3" id="KW-1185">Reference proteome</keyword>
<dbReference type="VEuPathDB" id="VectorBase:RSAN_032436"/>
<dbReference type="AlphaFoldDB" id="A0A9D4Q0X2"/>
<reference evidence="2" key="2">
    <citation type="submission" date="2021-09" db="EMBL/GenBank/DDBJ databases">
        <authorList>
            <person name="Jia N."/>
            <person name="Wang J."/>
            <person name="Shi W."/>
            <person name="Du L."/>
            <person name="Sun Y."/>
            <person name="Zhan W."/>
            <person name="Jiang J."/>
            <person name="Wang Q."/>
            <person name="Zhang B."/>
            <person name="Ji P."/>
            <person name="Sakyi L.B."/>
            <person name="Cui X."/>
            <person name="Yuan T."/>
            <person name="Jiang B."/>
            <person name="Yang W."/>
            <person name="Lam T.T.-Y."/>
            <person name="Chang Q."/>
            <person name="Ding S."/>
            <person name="Wang X."/>
            <person name="Zhu J."/>
            <person name="Ruan X."/>
            <person name="Zhao L."/>
            <person name="Wei J."/>
            <person name="Que T."/>
            <person name="Du C."/>
            <person name="Cheng J."/>
            <person name="Dai P."/>
            <person name="Han X."/>
            <person name="Huang E."/>
            <person name="Gao Y."/>
            <person name="Liu J."/>
            <person name="Shao H."/>
            <person name="Ye R."/>
            <person name="Li L."/>
            <person name="Wei W."/>
            <person name="Wang X."/>
            <person name="Wang C."/>
            <person name="Huo Q."/>
            <person name="Li W."/>
            <person name="Guo W."/>
            <person name="Chen H."/>
            <person name="Chen S."/>
            <person name="Zhou L."/>
            <person name="Zhou L."/>
            <person name="Ni X."/>
            <person name="Tian J."/>
            <person name="Zhou Y."/>
            <person name="Sheng Y."/>
            <person name="Liu T."/>
            <person name="Pan Y."/>
            <person name="Xia L."/>
            <person name="Li J."/>
            <person name="Zhao F."/>
            <person name="Cao W."/>
        </authorList>
    </citation>
    <scope>NUCLEOTIDE SEQUENCE</scope>
    <source>
        <strain evidence="2">Rsan-2018</strain>
        <tissue evidence="2">Larvae</tissue>
    </source>
</reference>
<protein>
    <submittedName>
        <fullName evidence="2">Uncharacterized protein</fullName>
    </submittedName>
</protein>
<dbReference type="EMBL" id="JABSTV010001249">
    <property type="protein sequence ID" value="KAH7961930.1"/>
    <property type="molecule type" value="Genomic_DNA"/>
</dbReference>
<evidence type="ECO:0000313" key="2">
    <source>
        <dbReference type="EMBL" id="KAH7961930.1"/>
    </source>
</evidence>
<organism evidence="2 3">
    <name type="scientific">Rhipicephalus sanguineus</name>
    <name type="common">Brown dog tick</name>
    <name type="synonym">Ixodes sanguineus</name>
    <dbReference type="NCBI Taxonomy" id="34632"/>
    <lineage>
        <taxon>Eukaryota</taxon>
        <taxon>Metazoa</taxon>
        <taxon>Ecdysozoa</taxon>
        <taxon>Arthropoda</taxon>
        <taxon>Chelicerata</taxon>
        <taxon>Arachnida</taxon>
        <taxon>Acari</taxon>
        <taxon>Parasitiformes</taxon>
        <taxon>Ixodida</taxon>
        <taxon>Ixodoidea</taxon>
        <taxon>Ixodidae</taxon>
        <taxon>Rhipicephalinae</taxon>
        <taxon>Rhipicephalus</taxon>
        <taxon>Rhipicephalus</taxon>
    </lineage>
</organism>
<sequence>MNSLFERLLNFLQRRLPCVTSIQEQDGDGFYVRLSGDLEPEPTAQTSGRPTDAAGRLTVRTAPPKPPRFRTVNPMQTAFPSNWSTARGRPDYALRAKRSSMVDGSATQPPLAVQNRRLLKPSATRPPTPFVESVAAAEHLAPGRRCCQLRV</sequence>
<gene>
    <name evidence="2" type="ORF">HPB52_013487</name>
</gene>
<evidence type="ECO:0000256" key="1">
    <source>
        <dbReference type="SAM" id="MobiDB-lite"/>
    </source>
</evidence>
<proteinExistence type="predicted"/>
<dbReference type="Proteomes" id="UP000821837">
    <property type="component" value="Chromosome 3"/>
</dbReference>
<accession>A0A9D4Q0X2</accession>